<reference evidence="5 6" key="1">
    <citation type="submission" date="2018-07" db="EMBL/GenBank/DDBJ databases">
        <title>Chitinophaga K2CV101002-2 sp. nov., isolated from a monsoon evergreen broad-leaved forest soil.</title>
        <authorList>
            <person name="Lv Y."/>
        </authorList>
    </citation>
    <scope>NUCLEOTIDE SEQUENCE [LARGE SCALE GENOMIC DNA]</scope>
    <source>
        <strain evidence="5 6">GDMCC 1.1288</strain>
    </source>
</reference>
<dbReference type="AlphaFoldDB" id="A0A3E1YFP7"/>
<dbReference type="PANTHER" id="PTHR44688:SF16">
    <property type="entry name" value="DNA-BINDING TRANSCRIPTIONAL ACTIVATOR DEVR_DOSR"/>
    <property type="match status" value="1"/>
</dbReference>
<dbReference type="SMART" id="SM00421">
    <property type="entry name" value="HTH_LUXR"/>
    <property type="match status" value="1"/>
</dbReference>
<dbReference type="PROSITE" id="PS50043">
    <property type="entry name" value="HTH_LUXR_2"/>
    <property type="match status" value="1"/>
</dbReference>
<dbReference type="EMBL" id="QPMM01000001">
    <property type="protein sequence ID" value="RFS26217.1"/>
    <property type="molecule type" value="Genomic_DNA"/>
</dbReference>
<protein>
    <submittedName>
        <fullName evidence="5">DNA-binding response regulator</fullName>
    </submittedName>
</protein>
<evidence type="ECO:0000256" key="2">
    <source>
        <dbReference type="ARBA" id="ARBA00023125"/>
    </source>
</evidence>
<dbReference type="PROSITE" id="PS00622">
    <property type="entry name" value="HTH_LUXR_1"/>
    <property type="match status" value="1"/>
</dbReference>
<keyword evidence="2 5" id="KW-0238">DNA-binding</keyword>
<dbReference type="PANTHER" id="PTHR44688">
    <property type="entry name" value="DNA-BINDING TRANSCRIPTIONAL ACTIVATOR DEVR_DOSR"/>
    <property type="match status" value="1"/>
</dbReference>
<organism evidence="5 6">
    <name type="scientific">Chitinophaga silvatica</name>
    <dbReference type="NCBI Taxonomy" id="2282649"/>
    <lineage>
        <taxon>Bacteria</taxon>
        <taxon>Pseudomonadati</taxon>
        <taxon>Bacteroidota</taxon>
        <taxon>Chitinophagia</taxon>
        <taxon>Chitinophagales</taxon>
        <taxon>Chitinophagaceae</taxon>
        <taxon>Chitinophaga</taxon>
    </lineage>
</organism>
<evidence type="ECO:0000259" key="4">
    <source>
        <dbReference type="PROSITE" id="PS50043"/>
    </source>
</evidence>
<dbReference type="Proteomes" id="UP000260644">
    <property type="component" value="Unassembled WGS sequence"/>
</dbReference>
<keyword evidence="1" id="KW-0805">Transcription regulation</keyword>
<keyword evidence="6" id="KW-1185">Reference proteome</keyword>
<dbReference type="SUPFAM" id="SSF46894">
    <property type="entry name" value="C-terminal effector domain of the bipartite response regulators"/>
    <property type="match status" value="1"/>
</dbReference>
<feature type="domain" description="HTH luxR-type" evidence="4">
    <location>
        <begin position="166"/>
        <end position="231"/>
    </location>
</feature>
<evidence type="ECO:0000256" key="1">
    <source>
        <dbReference type="ARBA" id="ARBA00023015"/>
    </source>
</evidence>
<dbReference type="InterPro" id="IPR016032">
    <property type="entry name" value="Sig_transdc_resp-reg_C-effctor"/>
</dbReference>
<dbReference type="CDD" id="cd06170">
    <property type="entry name" value="LuxR_C_like"/>
    <property type="match status" value="1"/>
</dbReference>
<dbReference type="GO" id="GO:0006355">
    <property type="term" value="P:regulation of DNA-templated transcription"/>
    <property type="evidence" value="ECO:0007669"/>
    <property type="project" value="InterPro"/>
</dbReference>
<keyword evidence="3" id="KW-0804">Transcription</keyword>
<dbReference type="InterPro" id="IPR000792">
    <property type="entry name" value="Tscrpt_reg_LuxR_C"/>
</dbReference>
<dbReference type="GO" id="GO:0003677">
    <property type="term" value="F:DNA binding"/>
    <property type="evidence" value="ECO:0007669"/>
    <property type="project" value="UniProtKB-KW"/>
</dbReference>
<dbReference type="Pfam" id="PF00196">
    <property type="entry name" value="GerE"/>
    <property type="match status" value="1"/>
</dbReference>
<evidence type="ECO:0000313" key="6">
    <source>
        <dbReference type="Proteomes" id="UP000260644"/>
    </source>
</evidence>
<name>A0A3E1YFP7_9BACT</name>
<comment type="caution">
    <text evidence="5">The sequence shown here is derived from an EMBL/GenBank/DDBJ whole genome shotgun (WGS) entry which is preliminary data.</text>
</comment>
<sequence>MRTNHLTPIKIISVMINHSGTATSKVVYSPFIISANDFFFNTFKCLPGLKNVNLLLPDLHDVFNLLRIAEKALMLFVDVDHYAVNMLMHFMQKVVYPDIVVIATTAECDVQKAIGYLRIGMRGVIMKDELNESVANEIVSTYPSKGFPISNVITQRMVHTLVNIERQPLDVDLSKREQQILHHLMKGASYKMVAGHLGISIETVRHHIKRLYKKLGIRSKGEIIAKMMDTRIYHPFM</sequence>
<gene>
    <name evidence="5" type="ORF">DVR12_00045</name>
</gene>
<proteinExistence type="predicted"/>
<evidence type="ECO:0000256" key="3">
    <source>
        <dbReference type="ARBA" id="ARBA00023163"/>
    </source>
</evidence>
<dbReference type="Gene3D" id="3.40.50.2300">
    <property type="match status" value="1"/>
</dbReference>
<accession>A0A3E1YFP7</accession>
<evidence type="ECO:0000313" key="5">
    <source>
        <dbReference type="EMBL" id="RFS26217.1"/>
    </source>
</evidence>
<dbReference type="PRINTS" id="PR00038">
    <property type="entry name" value="HTHLUXR"/>
</dbReference>